<sequence>MVNAFERAAEELKAAGIAGSVSVSDAQKLRLYGLFKQATTGDCSASAPSAFRPVERAKWTSWNELRGLDRPEAKRRYVAMVKELLPGFKDEGALQSHKQKVKRPGERQKRSSDQHRLEISYGRVAMQFLAWLAAAAVFLGAVVKVLLPYGRRFVLVELRGDAERLDELTQTFAPLLWFALGYLFVVMLRSQTFPWRLLSGDYVWHSAVASFARSSAGRTHRRRRRRTPVESEMDAFFRKHNIQVVQQSVDGKITPRLMIKLPDDSDAFQFGECNPTIPYTLEQTADVYYRKFKEPLPDPASRLLESITVLEERRLDEYCAIFIRRQLRFRNEAPSLIKRFASSDFVEYVEDSLLDKQNRMFYVYVKNESFQSLGVLEDYSVYQAHTSKPHWTELHQFCRVHITSSSLLFFRSRIEAFISNFYCKNAPDARNYHLQRISEEFGEPDNN</sequence>
<dbReference type="OrthoDB" id="10039049at2759"/>
<evidence type="ECO:0000313" key="6">
    <source>
        <dbReference type="EMBL" id="KAG7395894.1"/>
    </source>
</evidence>
<evidence type="ECO:0000256" key="1">
    <source>
        <dbReference type="ARBA" id="ARBA00005567"/>
    </source>
</evidence>
<proteinExistence type="inferred from homology"/>
<protein>
    <recommendedName>
        <fullName evidence="8">ACB domain-containing protein</fullName>
    </recommendedName>
</protein>
<organism evidence="6 7">
    <name type="scientific">Phytophthora boehmeriae</name>
    <dbReference type="NCBI Taxonomy" id="109152"/>
    <lineage>
        <taxon>Eukaryota</taxon>
        <taxon>Sar</taxon>
        <taxon>Stramenopiles</taxon>
        <taxon>Oomycota</taxon>
        <taxon>Peronosporomycetes</taxon>
        <taxon>Peronosporales</taxon>
        <taxon>Peronosporaceae</taxon>
        <taxon>Phytophthora</taxon>
    </lineage>
</organism>
<feature type="domain" description="PRELI/MSF1" evidence="4">
    <location>
        <begin position="268"/>
        <end position="445"/>
    </location>
</feature>
<dbReference type="PROSITE" id="PS51228">
    <property type="entry name" value="ACB_2"/>
    <property type="match status" value="1"/>
</dbReference>
<dbReference type="InterPro" id="IPR000582">
    <property type="entry name" value="Acyl-CoA-binding_protein"/>
</dbReference>
<dbReference type="PROSITE" id="PS00880">
    <property type="entry name" value="ACB_1"/>
    <property type="match status" value="1"/>
</dbReference>
<keyword evidence="3" id="KW-0812">Transmembrane</keyword>
<dbReference type="GO" id="GO:0000062">
    <property type="term" value="F:fatty-acyl-CoA binding"/>
    <property type="evidence" value="ECO:0007669"/>
    <property type="project" value="InterPro"/>
</dbReference>
<comment type="similarity">
    <text evidence="1">Belongs to the ACBP family.</text>
</comment>
<evidence type="ECO:0000256" key="3">
    <source>
        <dbReference type="SAM" id="Phobius"/>
    </source>
</evidence>
<dbReference type="Proteomes" id="UP000693981">
    <property type="component" value="Unassembled WGS sequence"/>
</dbReference>
<feature type="domain" description="ACB" evidence="5">
    <location>
        <begin position="1"/>
        <end position="90"/>
    </location>
</feature>
<dbReference type="AlphaFoldDB" id="A0A8T1WTC4"/>
<gene>
    <name evidence="6" type="ORF">PHYBOEH_003058</name>
</gene>
<evidence type="ECO:0000313" key="7">
    <source>
        <dbReference type="Proteomes" id="UP000693981"/>
    </source>
</evidence>
<feature type="transmembrane region" description="Helical" evidence="3">
    <location>
        <begin position="169"/>
        <end position="188"/>
    </location>
</feature>
<dbReference type="Pfam" id="PF04707">
    <property type="entry name" value="PRELI"/>
    <property type="match status" value="1"/>
</dbReference>
<feature type="compositionally biased region" description="Basic and acidic residues" evidence="2">
    <location>
        <begin position="103"/>
        <end position="114"/>
    </location>
</feature>
<dbReference type="PANTHER" id="PTHR23310">
    <property type="entry name" value="ACYL-COA-BINDING PROTEIN, ACBP"/>
    <property type="match status" value="1"/>
</dbReference>
<dbReference type="Pfam" id="PF00887">
    <property type="entry name" value="ACBP"/>
    <property type="match status" value="1"/>
</dbReference>
<feature type="transmembrane region" description="Helical" evidence="3">
    <location>
        <begin position="128"/>
        <end position="149"/>
    </location>
</feature>
<comment type="caution">
    <text evidence="6">The sequence shown here is derived from an EMBL/GenBank/DDBJ whole genome shotgun (WGS) entry which is preliminary data.</text>
</comment>
<dbReference type="GO" id="GO:0006631">
    <property type="term" value="P:fatty acid metabolic process"/>
    <property type="evidence" value="ECO:0007669"/>
    <property type="project" value="TreeGrafter"/>
</dbReference>
<keyword evidence="3" id="KW-1133">Transmembrane helix</keyword>
<dbReference type="InterPro" id="IPR022408">
    <property type="entry name" value="Acyl-CoA-binding_prot_CS"/>
</dbReference>
<evidence type="ECO:0000259" key="4">
    <source>
        <dbReference type="PROSITE" id="PS50904"/>
    </source>
</evidence>
<name>A0A8T1WTC4_9STRA</name>
<dbReference type="EMBL" id="JAGDFL010000182">
    <property type="protein sequence ID" value="KAG7395894.1"/>
    <property type="molecule type" value="Genomic_DNA"/>
</dbReference>
<reference evidence="6" key="1">
    <citation type="submission" date="2021-02" db="EMBL/GenBank/DDBJ databases">
        <authorList>
            <person name="Palmer J.M."/>
        </authorList>
    </citation>
    <scope>NUCLEOTIDE SEQUENCE</scope>
    <source>
        <strain evidence="6">SCRP23</strain>
    </source>
</reference>
<accession>A0A8T1WTC4</accession>
<keyword evidence="3" id="KW-0472">Membrane</keyword>
<evidence type="ECO:0000256" key="2">
    <source>
        <dbReference type="SAM" id="MobiDB-lite"/>
    </source>
</evidence>
<dbReference type="InterPro" id="IPR006797">
    <property type="entry name" value="PRELI/MSF1_dom"/>
</dbReference>
<keyword evidence="7" id="KW-1185">Reference proteome</keyword>
<dbReference type="PROSITE" id="PS50904">
    <property type="entry name" value="PRELI_MSF1"/>
    <property type="match status" value="1"/>
</dbReference>
<feature type="region of interest" description="Disordered" evidence="2">
    <location>
        <begin position="94"/>
        <end position="114"/>
    </location>
</feature>
<evidence type="ECO:0008006" key="8">
    <source>
        <dbReference type="Google" id="ProtNLM"/>
    </source>
</evidence>
<dbReference type="PANTHER" id="PTHR23310:SF62">
    <property type="entry name" value="ACYL-COA BINDING PROTEIN 1, ISOFORM A"/>
    <property type="match status" value="1"/>
</dbReference>
<evidence type="ECO:0000259" key="5">
    <source>
        <dbReference type="PROSITE" id="PS51228"/>
    </source>
</evidence>